<proteinExistence type="predicted"/>
<feature type="region of interest" description="Disordered" evidence="1">
    <location>
        <begin position="122"/>
        <end position="150"/>
    </location>
</feature>
<gene>
    <name evidence="2" type="ORF">CP980_00105</name>
</gene>
<dbReference type="KEGG" id="svn:CP980_00105"/>
<dbReference type="Pfam" id="PF15585">
    <property type="entry name" value="Imm7"/>
    <property type="match status" value="1"/>
</dbReference>
<name>A0A5J6J0S0_STRVI</name>
<organism evidence="2 3">
    <name type="scientific">Streptomyces vinaceus</name>
    <dbReference type="NCBI Taxonomy" id="1960"/>
    <lineage>
        <taxon>Bacteria</taxon>
        <taxon>Bacillati</taxon>
        <taxon>Actinomycetota</taxon>
        <taxon>Actinomycetes</taxon>
        <taxon>Kitasatosporales</taxon>
        <taxon>Streptomycetaceae</taxon>
        <taxon>Streptomyces</taxon>
    </lineage>
</organism>
<protein>
    <recommendedName>
        <fullName evidence="4">Immunity protein 7</fullName>
    </recommendedName>
</protein>
<reference evidence="2 3" key="1">
    <citation type="submission" date="2017-09" db="EMBL/GenBank/DDBJ databases">
        <authorList>
            <person name="Lee N."/>
            <person name="Cho B.-K."/>
        </authorList>
    </citation>
    <scope>NUCLEOTIDE SEQUENCE [LARGE SCALE GENOMIC DNA]</scope>
    <source>
        <strain evidence="2 3">ATCC 27476</strain>
    </source>
</reference>
<dbReference type="AlphaFoldDB" id="A0A5J6J0S0"/>
<sequence>MLEYHGWITVRETAVDDDDDVRLRQIVDELRLRIAQMASPYLLDLRWMNGEPFIHLGGHPNHRSSLDVVDLFEHVAKVAPGSYGLLHIRDDEDAAHENEVRVLRLARGSVTEHTETLLSPCIPTLEDPLTDQSVPSGESRPRAIGGSPRP</sequence>
<evidence type="ECO:0000256" key="1">
    <source>
        <dbReference type="SAM" id="MobiDB-lite"/>
    </source>
</evidence>
<evidence type="ECO:0008006" key="4">
    <source>
        <dbReference type="Google" id="ProtNLM"/>
    </source>
</evidence>
<keyword evidence="3" id="KW-1185">Reference proteome</keyword>
<accession>A0A5J6J0S0</accession>
<dbReference type="Proteomes" id="UP000325563">
    <property type="component" value="Chromosome"/>
</dbReference>
<evidence type="ECO:0000313" key="2">
    <source>
        <dbReference type="EMBL" id="QEV43702.1"/>
    </source>
</evidence>
<dbReference type="EMBL" id="CP023692">
    <property type="protein sequence ID" value="QEV43702.1"/>
    <property type="molecule type" value="Genomic_DNA"/>
</dbReference>
<evidence type="ECO:0000313" key="3">
    <source>
        <dbReference type="Proteomes" id="UP000325563"/>
    </source>
</evidence>
<dbReference type="RefSeq" id="WP_150492191.1">
    <property type="nucleotide sequence ID" value="NZ_BNBW01000029.1"/>
</dbReference>
<dbReference type="GeneID" id="95608999"/>
<dbReference type="InterPro" id="IPR028965">
    <property type="entry name" value="Imm7"/>
</dbReference>